<accession>A0A544TB77</accession>
<dbReference type="EMBL" id="VDGG01000019">
    <property type="protein sequence ID" value="TQR14638.1"/>
    <property type="molecule type" value="Genomic_DNA"/>
</dbReference>
<name>A0A544TB77_9BACI</name>
<keyword evidence="3 4" id="KW-0732">Signal</keyword>
<feature type="chain" id="PRO_5039630779" evidence="4">
    <location>
        <begin position="21"/>
        <end position="516"/>
    </location>
</feature>
<dbReference type="Gene3D" id="3.90.76.10">
    <property type="entry name" value="Dipeptide-binding Protein, Domain 1"/>
    <property type="match status" value="1"/>
</dbReference>
<dbReference type="GO" id="GO:1904680">
    <property type="term" value="F:peptide transmembrane transporter activity"/>
    <property type="evidence" value="ECO:0007669"/>
    <property type="project" value="TreeGrafter"/>
</dbReference>
<evidence type="ECO:0000256" key="3">
    <source>
        <dbReference type="ARBA" id="ARBA00022729"/>
    </source>
</evidence>
<evidence type="ECO:0000256" key="2">
    <source>
        <dbReference type="ARBA" id="ARBA00022448"/>
    </source>
</evidence>
<dbReference type="GO" id="GO:0043190">
    <property type="term" value="C:ATP-binding cassette (ABC) transporter complex"/>
    <property type="evidence" value="ECO:0007669"/>
    <property type="project" value="InterPro"/>
</dbReference>
<evidence type="ECO:0000259" key="5">
    <source>
        <dbReference type="Pfam" id="PF00496"/>
    </source>
</evidence>
<dbReference type="OrthoDB" id="9796817at2"/>
<keyword evidence="7" id="KW-1185">Reference proteome</keyword>
<dbReference type="PANTHER" id="PTHR30290:SF9">
    <property type="entry name" value="OLIGOPEPTIDE-BINDING PROTEIN APPA"/>
    <property type="match status" value="1"/>
</dbReference>
<dbReference type="PANTHER" id="PTHR30290">
    <property type="entry name" value="PERIPLASMIC BINDING COMPONENT OF ABC TRANSPORTER"/>
    <property type="match status" value="1"/>
</dbReference>
<dbReference type="Gene3D" id="3.40.190.10">
    <property type="entry name" value="Periplasmic binding protein-like II"/>
    <property type="match status" value="1"/>
</dbReference>
<evidence type="ECO:0000313" key="6">
    <source>
        <dbReference type="EMBL" id="TQR14638.1"/>
    </source>
</evidence>
<evidence type="ECO:0000256" key="4">
    <source>
        <dbReference type="SAM" id="SignalP"/>
    </source>
</evidence>
<dbReference type="RefSeq" id="WP_142607395.1">
    <property type="nucleotide sequence ID" value="NZ_VDGG01000019.1"/>
</dbReference>
<dbReference type="GO" id="GO:0042597">
    <property type="term" value="C:periplasmic space"/>
    <property type="evidence" value="ECO:0007669"/>
    <property type="project" value="UniProtKB-ARBA"/>
</dbReference>
<dbReference type="GO" id="GO:0015833">
    <property type="term" value="P:peptide transport"/>
    <property type="evidence" value="ECO:0007669"/>
    <property type="project" value="TreeGrafter"/>
</dbReference>
<dbReference type="CDD" id="cd08498">
    <property type="entry name" value="PBP2_NikA_DppA_OppA_like_2"/>
    <property type="match status" value="1"/>
</dbReference>
<sequence>MRGKFSTLSIYALVSILLLAGCTTTSKGATTEVTKEEDKTLIISLGPDLMTWDIHNHTTTTTEAIHVNVFDYLLMRDKVGEIQPHLAKEWNKIDDTTVEFKLNEGIKFHNGEDLTAEDVKFTLERVAKDDTLRSHGDYDTIKEVKVLDDLKFQIITTEPDPMLLSRISRQASGILPKDYIEENGWDHFENSPVGSGPLKFVEWKRDNQVVLEANPDYFGKKVTNVDQVIFRAIPEDSTRVAELLSGNIDIVANVPPSDWERVKSSDNSQIVNGPSNRNYMIFLRTQEGWPTSDVKVREAMDYAIDDQAIVDSLLNGGGTPSLSRVNPGDIGAQEELYGKYNYDVTKAKQLLAEAGYEDGLTIELSGPTGRYIQDREVMQLIAGMLEEAGIKTEMNLMKWEPFVELREQQKFKDGYLIALGSSFFDAGQSLNYYGTDRASSINGYSNPEVDQLLSDAETLMDESARIEMYQRVQDIANDEKPILPLFQIDQYFGVSKSIEYETRMDELIYIPDIINK</sequence>
<evidence type="ECO:0000313" key="7">
    <source>
        <dbReference type="Proteomes" id="UP000318937"/>
    </source>
</evidence>
<dbReference type="InterPro" id="IPR030678">
    <property type="entry name" value="Peptide/Ni-bd"/>
</dbReference>
<organism evidence="6 7">
    <name type="scientific">Psychrobacillus soli</name>
    <dbReference type="NCBI Taxonomy" id="1543965"/>
    <lineage>
        <taxon>Bacteria</taxon>
        <taxon>Bacillati</taxon>
        <taxon>Bacillota</taxon>
        <taxon>Bacilli</taxon>
        <taxon>Bacillales</taxon>
        <taxon>Bacillaceae</taxon>
        <taxon>Psychrobacillus</taxon>
    </lineage>
</organism>
<comment type="caution">
    <text evidence="6">The sequence shown here is derived from an EMBL/GenBank/DDBJ whole genome shotgun (WGS) entry which is preliminary data.</text>
</comment>
<protein>
    <submittedName>
        <fullName evidence="6">ABC transporter substrate-binding protein</fullName>
    </submittedName>
</protein>
<gene>
    <name evidence="6" type="ORF">FG383_10665</name>
</gene>
<proteinExistence type="inferred from homology"/>
<dbReference type="AlphaFoldDB" id="A0A544TB77"/>
<keyword evidence="2" id="KW-0813">Transport</keyword>
<dbReference type="InterPro" id="IPR039424">
    <property type="entry name" value="SBP_5"/>
</dbReference>
<dbReference type="Pfam" id="PF00496">
    <property type="entry name" value="SBP_bac_5"/>
    <property type="match status" value="1"/>
</dbReference>
<evidence type="ECO:0000256" key="1">
    <source>
        <dbReference type="ARBA" id="ARBA00005695"/>
    </source>
</evidence>
<comment type="similarity">
    <text evidence="1">Belongs to the bacterial solute-binding protein 5 family.</text>
</comment>
<dbReference type="InterPro" id="IPR000914">
    <property type="entry name" value="SBP_5_dom"/>
</dbReference>
<dbReference type="Gene3D" id="3.10.105.10">
    <property type="entry name" value="Dipeptide-binding Protein, Domain 3"/>
    <property type="match status" value="1"/>
</dbReference>
<feature type="domain" description="Solute-binding protein family 5" evidence="5">
    <location>
        <begin position="81"/>
        <end position="437"/>
    </location>
</feature>
<dbReference type="PROSITE" id="PS51257">
    <property type="entry name" value="PROKAR_LIPOPROTEIN"/>
    <property type="match status" value="1"/>
</dbReference>
<dbReference type="SUPFAM" id="SSF53850">
    <property type="entry name" value="Periplasmic binding protein-like II"/>
    <property type="match status" value="1"/>
</dbReference>
<feature type="signal peptide" evidence="4">
    <location>
        <begin position="1"/>
        <end position="20"/>
    </location>
</feature>
<dbReference type="PIRSF" id="PIRSF002741">
    <property type="entry name" value="MppA"/>
    <property type="match status" value="1"/>
</dbReference>
<reference evidence="6 7" key="1">
    <citation type="submission" date="2019-05" db="EMBL/GenBank/DDBJ databases">
        <title>Psychrobacillus vulpis sp. nov., a new species isolated from feces of a red fox that inhabits in The Tablas de Daimiel Natural Park, Albacete, Spain.</title>
        <authorList>
            <person name="Rodriguez M."/>
            <person name="Reina J.C."/>
            <person name="Bejar V."/>
            <person name="Llamas I."/>
        </authorList>
    </citation>
    <scope>NUCLEOTIDE SEQUENCE [LARGE SCALE GENOMIC DNA]</scope>
    <source>
        <strain evidence="6 7">NHI-2</strain>
    </source>
</reference>
<dbReference type="Proteomes" id="UP000318937">
    <property type="component" value="Unassembled WGS sequence"/>
</dbReference>